<dbReference type="AlphaFoldDB" id="E6QN51"/>
<dbReference type="EMBL" id="CABQ01000247">
    <property type="protein sequence ID" value="CBI08672.1"/>
    <property type="molecule type" value="Genomic_DNA"/>
</dbReference>
<proteinExistence type="predicted"/>
<sequence>MEDENFGVGGKGVGSVMGDEDGLDFAFEELGQELSEYLVARDGVEGGEWLVEQKQAWAGGNGAGKGDALRFAAREGLRLAGKQMFGPDEGERIVDDSLLRVGVDSGKAVGDILSDGEVRKERWLLGGEGDLALAGREVSISGCFGKQSFVKAE</sequence>
<protein>
    <submittedName>
        <fullName evidence="1">Uncharacterized protein</fullName>
    </submittedName>
</protein>
<comment type="caution">
    <text evidence="1">The sequence shown here is derived from an EMBL/GenBank/DDBJ whole genome shotgun (WGS) entry which is preliminary data.</text>
</comment>
<organism evidence="1">
    <name type="scientific">mine drainage metagenome</name>
    <dbReference type="NCBI Taxonomy" id="410659"/>
    <lineage>
        <taxon>unclassified sequences</taxon>
        <taxon>metagenomes</taxon>
        <taxon>ecological metagenomes</taxon>
    </lineage>
</organism>
<evidence type="ECO:0000313" key="1">
    <source>
        <dbReference type="EMBL" id="CBI08672.1"/>
    </source>
</evidence>
<accession>E6QN51</accession>
<reference evidence="1" key="1">
    <citation type="submission" date="2009-10" db="EMBL/GenBank/DDBJ databases">
        <title>Diversity of trophic interactions inside an arsenic-rich microbial ecosystem.</title>
        <authorList>
            <person name="Bertin P.N."/>
            <person name="Heinrich-Salmeron A."/>
            <person name="Pelletier E."/>
            <person name="Goulhen-Chollet F."/>
            <person name="Arsene-Ploetze F."/>
            <person name="Gallien S."/>
            <person name="Calteau A."/>
            <person name="Vallenet D."/>
            <person name="Casiot C."/>
            <person name="Chane-Woon-Ming B."/>
            <person name="Giloteaux L."/>
            <person name="Barakat M."/>
            <person name="Bonnefoy V."/>
            <person name="Bruneel O."/>
            <person name="Chandler M."/>
            <person name="Cleiss J."/>
            <person name="Duran R."/>
            <person name="Elbaz-Poulichet F."/>
            <person name="Fonknechten N."/>
            <person name="Lauga B."/>
            <person name="Mornico D."/>
            <person name="Ortet P."/>
            <person name="Schaeffer C."/>
            <person name="Siguier P."/>
            <person name="Alexander Thil Smith A."/>
            <person name="Van Dorsselaer A."/>
            <person name="Weissenbach J."/>
            <person name="Medigue C."/>
            <person name="Le Paslier D."/>
        </authorList>
    </citation>
    <scope>NUCLEOTIDE SEQUENCE</scope>
</reference>
<name>E6QN51_9ZZZZ</name>
<dbReference type="AntiFam" id="ANF00095">
    <property type="entry name" value="Shadow ORF (opposite ABC transporters)"/>
</dbReference>
<gene>
    <name evidence="1" type="ORF">CARN6_2160</name>
</gene>